<protein>
    <recommendedName>
        <fullName evidence="3">SCP2 domain-containing protein</fullName>
    </recommendedName>
</protein>
<dbReference type="AlphaFoldDB" id="A0A346Y1S5"/>
<evidence type="ECO:0000313" key="2">
    <source>
        <dbReference type="Proteomes" id="UP000264006"/>
    </source>
</evidence>
<reference evidence="1 2" key="1">
    <citation type="submission" date="2018-09" db="EMBL/GenBank/DDBJ databases">
        <title>Complete genome sequence of Euzebya sp. DY32-46 isolated from seawater of Pacific Ocean.</title>
        <authorList>
            <person name="Xu L."/>
            <person name="Wu Y.-H."/>
            <person name="Xu X.-W."/>
        </authorList>
    </citation>
    <scope>NUCLEOTIDE SEQUENCE [LARGE SCALE GENOMIC DNA]</scope>
    <source>
        <strain evidence="1 2">DY32-46</strain>
    </source>
</reference>
<accession>A0A346Y1S5</accession>
<keyword evidence="2" id="KW-1185">Reference proteome</keyword>
<dbReference type="RefSeq" id="WP_114592766.1">
    <property type="nucleotide sequence ID" value="NZ_CP031165.1"/>
</dbReference>
<dbReference type="EMBL" id="CP031165">
    <property type="protein sequence ID" value="AXV08422.1"/>
    <property type="molecule type" value="Genomic_DNA"/>
</dbReference>
<organism evidence="1 2">
    <name type="scientific">Euzebya pacifica</name>
    <dbReference type="NCBI Taxonomy" id="1608957"/>
    <lineage>
        <taxon>Bacteria</taxon>
        <taxon>Bacillati</taxon>
        <taxon>Actinomycetota</taxon>
        <taxon>Nitriliruptoria</taxon>
        <taxon>Euzebyales</taxon>
    </lineage>
</organism>
<evidence type="ECO:0008006" key="3">
    <source>
        <dbReference type="Google" id="ProtNLM"/>
    </source>
</evidence>
<sequence>MSPLLPEVTVEVEDGAGAFAGMLGGLLSANLVADPSKGSLVRRSSGSVGIVVTDTDEQVRLHFAGDQLWVTSGPAMAAELRLVGTADTILGLSTVPLRFGIPDLLTSSGRGLTSRWVAGGLQVHGLPRHAMLLRTVLSLLNVLS</sequence>
<dbReference type="KEGG" id="euz:DVS28_a3750"/>
<proteinExistence type="predicted"/>
<gene>
    <name evidence="1" type="ORF">DVS28_a3750</name>
</gene>
<dbReference type="Proteomes" id="UP000264006">
    <property type="component" value="Chromosome"/>
</dbReference>
<evidence type="ECO:0000313" key="1">
    <source>
        <dbReference type="EMBL" id="AXV08422.1"/>
    </source>
</evidence>
<name>A0A346Y1S5_9ACTN</name>
<dbReference type="OrthoDB" id="9837346at2"/>